<dbReference type="PANTHER" id="PTHR37734:SF1">
    <property type="entry name" value="LARGE RIBOSOMAL RNA SUBUNIT ACCUMULATION PROTEIN YCED HOMOLOG 2, CHLOROPLASTIC"/>
    <property type="match status" value="1"/>
</dbReference>
<dbReference type="RefSeq" id="WP_012593739.1">
    <property type="nucleotide sequence ID" value="NC_011726.1"/>
</dbReference>
<dbReference type="eggNOG" id="COG1399">
    <property type="taxonomic scope" value="Bacteria"/>
</dbReference>
<reference evidence="2" key="1">
    <citation type="journal article" date="2011" name="MBio">
        <title>Novel metabolic attributes of the genus Cyanothece, comprising a group of unicellular nitrogen-fixing Cyanobacteria.</title>
        <authorList>
            <person name="Bandyopadhyay A."/>
            <person name="Elvitigala T."/>
            <person name="Welsh E."/>
            <person name="Stockel J."/>
            <person name="Liberton M."/>
            <person name="Min H."/>
            <person name="Sherman L.A."/>
            <person name="Pakrasi H.B."/>
        </authorList>
    </citation>
    <scope>NUCLEOTIDE SEQUENCE [LARGE SCALE GENOMIC DNA]</scope>
    <source>
        <strain evidence="2">PCC 8801</strain>
    </source>
</reference>
<dbReference type="AlphaFoldDB" id="B7K3E2"/>
<protein>
    <recommendedName>
        <fullName evidence="3">Metal-binding protein</fullName>
    </recommendedName>
</protein>
<dbReference type="OrthoDB" id="9786554at2"/>
<dbReference type="EMBL" id="CP001287">
    <property type="protein sequence ID" value="ACK64462.1"/>
    <property type="molecule type" value="Genomic_DNA"/>
</dbReference>
<name>B7K3E2_RIPO1</name>
<keyword evidence="2" id="KW-1185">Reference proteome</keyword>
<accession>B7K3E2</accession>
<dbReference type="STRING" id="41431.PCC8801_0364"/>
<sequence>MQSLYIPHLLQLRDRTQTIPLDDFIPGLDTLTPLRGQMTVRHGGTFLEIKVQGETIITLTCDRCLQQYNHRIILDTSEIIWLDKNAGLPAVVPQEREVAWEDLSETLSPNGYFEPDTWLYEQLSLTMPLRQLCGKDCQQPTITTDESHSPIDSRWASLESLKRQLLP</sequence>
<dbReference type="KEGG" id="cyp:PCC8801_0364"/>
<evidence type="ECO:0008006" key="3">
    <source>
        <dbReference type="Google" id="ProtNLM"/>
    </source>
</evidence>
<evidence type="ECO:0000313" key="1">
    <source>
        <dbReference type="EMBL" id="ACK64462.1"/>
    </source>
</evidence>
<dbReference type="InterPro" id="IPR044985">
    <property type="entry name" value="YceD_plant"/>
</dbReference>
<evidence type="ECO:0000313" key="2">
    <source>
        <dbReference type="Proteomes" id="UP000008204"/>
    </source>
</evidence>
<dbReference type="PANTHER" id="PTHR37734">
    <property type="entry name" value="LARGE RIBOSOMAL RNA SUBUNIT ACCUMULATION PROTEIN YCED HOMOLOG 2, CHLOROPLASTIC"/>
    <property type="match status" value="1"/>
</dbReference>
<dbReference type="Proteomes" id="UP000008204">
    <property type="component" value="Chromosome"/>
</dbReference>
<gene>
    <name evidence="1" type="ordered locus">PCC8801_0364</name>
</gene>
<organism evidence="1 2">
    <name type="scientific">Rippkaea orientalis (strain PCC 8801 / RF-1)</name>
    <name type="common">Cyanothece sp. (strain PCC 8801)</name>
    <dbReference type="NCBI Taxonomy" id="41431"/>
    <lineage>
        <taxon>Bacteria</taxon>
        <taxon>Bacillati</taxon>
        <taxon>Cyanobacteriota</taxon>
        <taxon>Cyanophyceae</taxon>
        <taxon>Oscillatoriophycideae</taxon>
        <taxon>Chroococcales</taxon>
        <taxon>Aphanothecaceae</taxon>
        <taxon>Rippkaea</taxon>
        <taxon>Rippkaea orientalis</taxon>
    </lineage>
</organism>
<dbReference type="Pfam" id="PF02620">
    <property type="entry name" value="YceD"/>
    <property type="match status" value="1"/>
</dbReference>
<proteinExistence type="predicted"/>
<dbReference type="InterPro" id="IPR003772">
    <property type="entry name" value="YceD"/>
</dbReference>
<dbReference type="HOGENOM" id="CLU_135680_0_0_3"/>